<evidence type="ECO:0000313" key="2">
    <source>
        <dbReference type="EMBL" id="SCZ80941.1"/>
    </source>
</evidence>
<dbReference type="GO" id="GO:0016491">
    <property type="term" value="F:oxidoreductase activity"/>
    <property type="evidence" value="ECO:0007669"/>
    <property type="project" value="InterPro"/>
</dbReference>
<name>A0A1G5S5B2_9FIRM</name>
<dbReference type="InterPro" id="IPR000866">
    <property type="entry name" value="AhpC/TSA"/>
</dbReference>
<accession>A0A1G5S5B2</accession>
<feature type="domain" description="Alkyl hydroperoxide reductase subunit C/ Thiol specific antioxidant" evidence="1">
    <location>
        <begin position="1"/>
        <end position="81"/>
    </location>
</feature>
<dbReference type="EMBL" id="FMWL01000015">
    <property type="protein sequence ID" value="SCZ80941.1"/>
    <property type="molecule type" value="Genomic_DNA"/>
</dbReference>
<keyword evidence="3" id="KW-1185">Reference proteome</keyword>
<dbReference type="STRING" id="1120920.SAMN03080599_02526"/>
<dbReference type="Pfam" id="PF00578">
    <property type="entry name" value="AhpC-TSA"/>
    <property type="match status" value="1"/>
</dbReference>
<organism evidence="2 3">
    <name type="scientific">Acidaminobacter hydrogenoformans DSM 2784</name>
    <dbReference type="NCBI Taxonomy" id="1120920"/>
    <lineage>
        <taxon>Bacteria</taxon>
        <taxon>Bacillati</taxon>
        <taxon>Bacillota</taxon>
        <taxon>Clostridia</taxon>
        <taxon>Peptostreptococcales</taxon>
        <taxon>Acidaminobacteraceae</taxon>
        <taxon>Acidaminobacter</taxon>
    </lineage>
</organism>
<dbReference type="InterPro" id="IPR036249">
    <property type="entry name" value="Thioredoxin-like_sf"/>
</dbReference>
<sequence length="103" mass="11935">MAQLRQNYEKFEEKNTKIVVIGPENPKAFRKYFEENALKFYGIPDDTLSVLKLYGQKVNLFKLGRMPAQMLVDQKGILRYVHYGHAMSDIPETAELLELIDAL</sequence>
<evidence type="ECO:0000259" key="1">
    <source>
        <dbReference type="Pfam" id="PF00578"/>
    </source>
</evidence>
<dbReference type="Proteomes" id="UP000199208">
    <property type="component" value="Unassembled WGS sequence"/>
</dbReference>
<dbReference type="Gene3D" id="3.40.30.10">
    <property type="entry name" value="Glutaredoxin"/>
    <property type="match status" value="1"/>
</dbReference>
<gene>
    <name evidence="2" type="ORF">SAMN03080599_02526</name>
</gene>
<reference evidence="2 3" key="1">
    <citation type="submission" date="2016-10" db="EMBL/GenBank/DDBJ databases">
        <authorList>
            <person name="de Groot N.N."/>
        </authorList>
    </citation>
    <scope>NUCLEOTIDE SEQUENCE [LARGE SCALE GENOMIC DNA]</scope>
    <source>
        <strain evidence="2 3">DSM 2784</strain>
    </source>
</reference>
<proteinExistence type="predicted"/>
<protein>
    <submittedName>
        <fullName evidence="2">Peroxiredoxin Q/BCP</fullName>
    </submittedName>
</protein>
<dbReference type="AlphaFoldDB" id="A0A1G5S5B2"/>
<evidence type="ECO:0000313" key="3">
    <source>
        <dbReference type="Proteomes" id="UP000199208"/>
    </source>
</evidence>
<dbReference type="GO" id="GO:0016209">
    <property type="term" value="F:antioxidant activity"/>
    <property type="evidence" value="ECO:0007669"/>
    <property type="project" value="InterPro"/>
</dbReference>
<dbReference type="SUPFAM" id="SSF52833">
    <property type="entry name" value="Thioredoxin-like"/>
    <property type="match status" value="1"/>
</dbReference>